<feature type="compositionally biased region" description="Basic and acidic residues" evidence="1">
    <location>
        <begin position="173"/>
        <end position="185"/>
    </location>
</feature>
<dbReference type="InterPro" id="IPR027417">
    <property type="entry name" value="P-loop_NTPase"/>
</dbReference>
<dbReference type="SUPFAM" id="SSF52540">
    <property type="entry name" value="P-loop containing nucleoside triphosphate hydrolases"/>
    <property type="match status" value="1"/>
</dbReference>
<name>A0A6H5II95_9HYME</name>
<reference evidence="3 4" key="1">
    <citation type="submission" date="2020-02" db="EMBL/GenBank/DDBJ databases">
        <authorList>
            <person name="Ferguson B K."/>
        </authorList>
    </citation>
    <scope>NUCLEOTIDE SEQUENCE [LARGE SCALE GENOMIC DNA]</scope>
</reference>
<dbReference type="OrthoDB" id="10053386at2759"/>
<keyword evidence="2" id="KW-0732">Signal</keyword>
<feature type="compositionally biased region" description="Basic and acidic residues" evidence="1">
    <location>
        <begin position="147"/>
        <end position="160"/>
    </location>
</feature>
<keyword evidence="4" id="KW-1185">Reference proteome</keyword>
<feature type="region of interest" description="Disordered" evidence="1">
    <location>
        <begin position="120"/>
        <end position="185"/>
    </location>
</feature>
<evidence type="ECO:0000256" key="1">
    <source>
        <dbReference type="SAM" id="MobiDB-lite"/>
    </source>
</evidence>
<evidence type="ECO:0008006" key="5">
    <source>
        <dbReference type="Google" id="ProtNLM"/>
    </source>
</evidence>
<dbReference type="GO" id="GO:0005657">
    <property type="term" value="C:replication fork"/>
    <property type="evidence" value="ECO:0007669"/>
    <property type="project" value="TreeGrafter"/>
</dbReference>
<feature type="signal peptide" evidence="2">
    <location>
        <begin position="1"/>
        <end position="23"/>
    </location>
</feature>
<feature type="region of interest" description="Disordered" evidence="1">
    <location>
        <begin position="381"/>
        <end position="410"/>
    </location>
</feature>
<proteinExistence type="predicted"/>
<protein>
    <recommendedName>
        <fullName evidence="5">ATP-dependent DNA helicase</fullName>
    </recommendedName>
</protein>
<dbReference type="EMBL" id="CADCXV010000830">
    <property type="protein sequence ID" value="CAB0036846.1"/>
    <property type="molecule type" value="Genomic_DNA"/>
</dbReference>
<organism evidence="3 4">
    <name type="scientific">Trichogramma brassicae</name>
    <dbReference type="NCBI Taxonomy" id="86971"/>
    <lineage>
        <taxon>Eukaryota</taxon>
        <taxon>Metazoa</taxon>
        <taxon>Ecdysozoa</taxon>
        <taxon>Arthropoda</taxon>
        <taxon>Hexapoda</taxon>
        <taxon>Insecta</taxon>
        <taxon>Pterygota</taxon>
        <taxon>Neoptera</taxon>
        <taxon>Endopterygota</taxon>
        <taxon>Hymenoptera</taxon>
        <taxon>Apocrita</taxon>
        <taxon>Proctotrupomorpha</taxon>
        <taxon>Chalcidoidea</taxon>
        <taxon>Trichogrammatidae</taxon>
        <taxon>Trichogramma</taxon>
    </lineage>
</organism>
<evidence type="ECO:0000256" key="2">
    <source>
        <dbReference type="SAM" id="SignalP"/>
    </source>
</evidence>
<evidence type="ECO:0000313" key="3">
    <source>
        <dbReference type="EMBL" id="CAB0036846.1"/>
    </source>
</evidence>
<gene>
    <name evidence="3" type="ORF">TBRA_LOCUS8692</name>
</gene>
<dbReference type="GO" id="GO:0006260">
    <property type="term" value="P:DNA replication"/>
    <property type="evidence" value="ECO:0007669"/>
    <property type="project" value="TreeGrafter"/>
</dbReference>
<feature type="region of interest" description="Disordered" evidence="1">
    <location>
        <begin position="427"/>
        <end position="450"/>
    </location>
</feature>
<feature type="compositionally biased region" description="Low complexity" evidence="1">
    <location>
        <begin position="387"/>
        <end position="410"/>
    </location>
</feature>
<feature type="chain" id="PRO_5026077062" description="ATP-dependent DNA helicase" evidence="2">
    <location>
        <begin position="24"/>
        <end position="732"/>
    </location>
</feature>
<dbReference type="Proteomes" id="UP000479190">
    <property type="component" value="Unassembled WGS sequence"/>
</dbReference>
<evidence type="ECO:0000313" key="4">
    <source>
        <dbReference type="Proteomes" id="UP000479190"/>
    </source>
</evidence>
<sequence>MAPASPPWAVFLDFLCFRPGLWPQWRAPCPQVPVHCPGTERACVADSPRVLLPSARMSASQTRCLFSLGMVLTHPMTVAKLPLTSANVNTQPLDAMHAWRSHWGVLAPLLSLSRHSHGVGLGAQCARRPRRSIGRSTSQARNKRTSRSSETDDQRQERLNISRQQMALARSSETSEQREIRLEADRSRHALLRSKERQPQRATRLANRRAQNINPPKLCNGTRLSVKTLMKNIIEATILNRKFKGTDVLLPRIPLIPTDMPFEFKRLQFPVRLAFAMTINKAQGQSLQVCGLDLEIPCFSHGQLYVTCSRLVEARLGVGGRSHEENSRCSSEMQGEGCQAPDTRRIRVWGPGEHDDATRRTCARAWQVFIGQVKHPQGDLLLPGMPWPSRRSGTRWSGRGPQDLPLLTRRPPLPQSLLEEQMRKKLPQQAEAARPNLAHQSSKARPLHRRVHHRPDAIVIKTNGSTSYADILKTLKGEASLQQTVGSSVHNIRRSASGALVLQLKKGVENASSLGAEIEKVLGPVATASARQHTSSIEIKDLDECVDEAEIDTALGALLGVPVSQAAVKSLRRAYAWRTPKRQQEWLEPSRGSCPTPVGPEVADASSMPTSSTLSSYMEHLYGAAQRRRRPTSDRQSQYTDEPACEHHSQRYDNTLSALCPACPLTIEDADHVFFHCPRFSVEREELQHLLQEEIEPGNITRLMLEANENWLAVSSFAHSVVTRLRQEAREA</sequence>
<dbReference type="PANTHER" id="PTHR23274">
    <property type="entry name" value="DNA HELICASE-RELATED"/>
    <property type="match status" value="1"/>
</dbReference>
<feature type="region of interest" description="Disordered" evidence="1">
    <location>
        <begin position="623"/>
        <end position="646"/>
    </location>
</feature>
<accession>A0A6H5II95</accession>
<feature type="region of interest" description="Disordered" evidence="1">
    <location>
        <begin position="586"/>
        <end position="611"/>
    </location>
</feature>
<dbReference type="AlphaFoldDB" id="A0A6H5II95"/>
<dbReference type="PANTHER" id="PTHR23274:SF51">
    <property type="entry name" value="OS03G0423850 PROTEIN"/>
    <property type="match status" value="1"/>
</dbReference>